<dbReference type="STRING" id="60175.A0A1V6YSL2"/>
<gene>
    <name evidence="2" type="ORF">PENNAL_c0012G02937</name>
</gene>
<reference evidence="3" key="1">
    <citation type="journal article" date="2017" name="Nat. Microbiol.">
        <title>Global analysis of biosynthetic gene clusters reveals vast potential of secondary metabolite production in Penicillium species.</title>
        <authorList>
            <person name="Nielsen J.C."/>
            <person name="Grijseels S."/>
            <person name="Prigent S."/>
            <person name="Ji B."/>
            <person name="Dainat J."/>
            <person name="Nielsen K.F."/>
            <person name="Frisvad J.C."/>
            <person name="Workman M."/>
            <person name="Nielsen J."/>
        </authorList>
    </citation>
    <scope>NUCLEOTIDE SEQUENCE [LARGE SCALE GENOMIC DNA]</scope>
    <source>
        <strain evidence="3">IBT 13039</strain>
    </source>
</reference>
<dbReference type="InterPro" id="IPR011990">
    <property type="entry name" value="TPR-like_helical_dom_sf"/>
</dbReference>
<comment type="caution">
    <text evidence="2">The sequence shown here is derived from an EMBL/GenBank/DDBJ whole genome shotgun (WGS) entry which is preliminary data.</text>
</comment>
<sequence>MSTESKDNAPQSLEFWDKTIIHFQERTDQRLDGVSRSLDVLKKTLKDHFMMTGVTLLGGTAAEGASMVFSPAGLCFNALFFLLDIPKKVHEFHGEIDAIFEEIDEALRMSIFEVMACFVDLCADCMVIYKEGRWKSFQRSTKKIILDDGPVKDDLGKFRKLTQSQLNIQATLTLEVALETNQYASFIKTTTIEIDATTKVIQTEVSGLVEGEHKRTLDDACKKYLNTIKTMLGLKDEHIATVTDARERMWKSSRQHSAAVKQYEQAAIILKAQDHIQKELLRDVYQALGKHSSNREAALEYYKQAYQQEEGNVESVYALLTGYVLAGKEDEARPIIQKAFTEKTQAQTLRSLSPSPKRLLATKTRRNVKYVLASLYTSKGQLDKARDLLRSEMVTAFNILFDDNIGNDWQGFVTIRSLLAHTGDYENAQKASFMVPVSKFNEEILKALFAEEEPSLEVASAILVPFYEKESPENRTDASNFQTVLKEAKRLSAAAESGCEEIAIYSKVLMIFNQFDFVISSTYSCNNCGREWDYETCFHICKCCHTMDLCDVCYNDLQSDKAAKVLICSKLHDWWELKPWTIASYVRAWQRLIPVKDKDGSHELINTSKRLGTLCEQ</sequence>
<dbReference type="EMBL" id="MOOB01000012">
    <property type="protein sequence ID" value="OQE90317.1"/>
    <property type="molecule type" value="Genomic_DNA"/>
</dbReference>
<accession>A0A1V6YSL2</accession>
<dbReference type="InterPro" id="IPR031350">
    <property type="entry name" value="Goodbye_dom"/>
</dbReference>
<feature type="domain" description="Fungal STAND N-terminal Goodbye" evidence="1">
    <location>
        <begin position="50"/>
        <end position="107"/>
    </location>
</feature>
<dbReference type="Proteomes" id="UP000191691">
    <property type="component" value="Unassembled WGS sequence"/>
</dbReference>
<dbReference type="InterPro" id="IPR042621">
    <property type="entry name" value="TTC23/TTC23L"/>
</dbReference>
<dbReference type="Gene3D" id="1.25.40.10">
    <property type="entry name" value="Tetratricopeptide repeat domain"/>
    <property type="match status" value="1"/>
</dbReference>
<dbReference type="Pfam" id="PF17109">
    <property type="entry name" value="Goodbye"/>
    <property type="match status" value="1"/>
</dbReference>
<evidence type="ECO:0000313" key="2">
    <source>
        <dbReference type="EMBL" id="OQE90317.1"/>
    </source>
</evidence>
<dbReference type="AlphaFoldDB" id="A0A1V6YSL2"/>
<keyword evidence="3" id="KW-1185">Reference proteome</keyword>
<evidence type="ECO:0000259" key="1">
    <source>
        <dbReference type="Pfam" id="PF17109"/>
    </source>
</evidence>
<dbReference type="PANTHER" id="PTHR14485">
    <property type="entry name" value="TETRATRICOPEPTIDE REPEAT PROTEIN 23"/>
    <property type="match status" value="1"/>
</dbReference>
<organism evidence="2 3">
    <name type="scientific">Penicillium nalgiovense</name>
    <dbReference type="NCBI Taxonomy" id="60175"/>
    <lineage>
        <taxon>Eukaryota</taxon>
        <taxon>Fungi</taxon>
        <taxon>Dikarya</taxon>
        <taxon>Ascomycota</taxon>
        <taxon>Pezizomycotina</taxon>
        <taxon>Eurotiomycetes</taxon>
        <taxon>Eurotiomycetidae</taxon>
        <taxon>Eurotiales</taxon>
        <taxon>Aspergillaceae</taxon>
        <taxon>Penicillium</taxon>
    </lineage>
</organism>
<proteinExistence type="predicted"/>
<protein>
    <recommendedName>
        <fullName evidence="1">Fungal STAND N-terminal Goodbye domain-containing protein</fullName>
    </recommendedName>
</protein>
<dbReference type="PANTHER" id="PTHR14485:SF2">
    <property type="entry name" value="FUNGAL STAND N-TERMINAL GOODBYE DOMAIN-CONTAINING PROTEIN"/>
    <property type="match status" value="1"/>
</dbReference>
<name>A0A1V6YSL2_PENNA</name>
<evidence type="ECO:0000313" key="3">
    <source>
        <dbReference type="Proteomes" id="UP000191691"/>
    </source>
</evidence>
<dbReference type="SUPFAM" id="SSF48452">
    <property type="entry name" value="TPR-like"/>
    <property type="match status" value="1"/>
</dbReference>